<dbReference type="RefSeq" id="WP_129221608.1">
    <property type="nucleotide sequence ID" value="NZ_QYBC01000025.1"/>
</dbReference>
<dbReference type="EMBL" id="QYBC01000025">
    <property type="protein sequence ID" value="RYB01943.1"/>
    <property type="molecule type" value="Genomic_DNA"/>
</dbReference>
<sequence>MTQATGRRLKVFQTHLGFFDTVVAAPSQAAALRAWGTHQNLFADGQARVTDDPQAVEAALAHPEVPLKRAVGSGDPFARESVSLPKVPDAPRRTGAKPSGKPSPPPKPPPDRSALDAAEAALRNLDDERKSEETDFRRRQDELDAERRAAQASYVERHKAAAQALLDARTAYGKAGRA</sequence>
<keyword evidence="3" id="KW-1185">Reference proteome</keyword>
<gene>
    <name evidence="2" type="ORF">D3272_23235</name>
</gene>
<dbReference type="OrthoDB" id="7478510at2"/>
<organism evidence="2 3">
    <name type="scientific">Lichenibacterium ramalinae</name>
    <dbReference type="NCBI Taxonomy" id="2316527"/>
    <lineage>
        <taxon>Bacteria</taxon>
        <taxon>Pseudomonadati</taxon>
        <taxon>Pseudomonadota</taxon>
        <taxon>Alphaproteobacteria</taxon>
        <taxon>Hyphomicrobiales</taxon>
        <taxon>Lichenihabitantaceae</taxon>
        <taxon>Lichenibacterium</taxon>
    </lineage>
</organism>
<protein>
    <recommendedName>
        <fullName evidence="4">Cell envelope biogenesis protein TolA</fullName>
    </recommendedName>
</protein>
<proteinExistence type="predicted"/>
<reference evidence="2 3" key="1">
    <citation type="submission" date="2018-09" db="EMBL/GenBank/DDBJ databases">
        <authorList>
            <person name="Grouzdev D.S."/>
            <person name="Krutkina M.S."/>
        </authorList>
    </citation>
    <scope>NUCLEOTIDE SEQUENCE [LARGE SCALE GENOMIC DNA]</scope>
    <source>
        <strain evidence="2 3">RmlP001</strain>
    </source>
</reference>
<accession>A0A4Q2R869</accession>
<evidence type="ECO:0000256" key="1">
    <source>
        <dbReference type="SAM" id="MobiDB-lite"/>
    </source>
</evidence>
<reference evidence="2 3" key="2">
    <citation type="submission" date="2019-02" db="EMBL/GenBank/DDBJ databases">
        <title>'Lichenibacterium ramalinii' gen. nov. sp. nov., 'Lichenibacterium minor' gen. nov. sp. nov.</title>
        <authorList>
            <person name="Pankratov T."/>
        </authorList>
    </citation>
    <scope>NUCLEOTIDE SEQUENCE [LARGE SCALE GENOMIC DNA]</scope>
    <source>
        <strain evidence="2 3">RmlP001</strain>
    </source>
</reference>
<evidence type="ECO:0008006" key="4">
    <source>
        <dbReference type="Google" id="ProtNLM"/>
    </source>
</evidence>
<evidence type="ECO:0000313" key="3">
    <source>
        <dbReference type="Proteomes" id="UP000289411"/>
    </source>
</evidence>
<dbReference type="Proteomes" id="UP000289411">
    <property type="component" value="Unassembled WGS sequence"/>
</dbReference>
<dbReference type="AlphaFoldDB" id="A0A4Q2R869"/>
<feature type="compositionally biased region" description="Basic and acidic residues" evidence="1">
    <location>
        <begin position="124"/>
        <end position="150"/>
    </location>
</feature>
<comment type="caution">
    <text evidence="2">The sequence shown here is derived from an EMBL/GenBank/DDBJ whole genome shotgun (WGS) entry which is preliminary data.</text>
</comment>
<feature type="region of interest" description="Disordered" evidence="1">
    <location>
        <begin position="69"/>
        <end position="150"/>
    </location>
</feature>
<name>A0A4Q2R869_9HYPH</name>
<evidence type="ECO:0000313" key="2">
    <source>
        <dbReference type="EMBL" id="RYB01943.1"/>
    </source>
</evidence>